<gene>
    <name evidence="2" type="ORF">QO012_004430</name>
</gene>
<proteinExistence type="predicted"/>
<dbReference type="EMBL" id="JAUSVP010000019">
    <property type="protein sequence ID" value="MDQ0449906.1"/>
    <property type="molecule type" value="Genomic_DNA"/>
</dbReference>
<feature type="compositionally biased region" description="Basic and acidic residues" evidence="1">
    <location>
        <begin position="28"/>
        <end position="38"/>
    </location>
</feature>
<evidence type="ECO:0000313" key="3">
    <source>
        <dbReference type="Proteomes" id="UP001231124"/>
    </source>
</evidence>
<protein>
    <submittedName>
        <fullName evidence="2">Uncharacterized protein</fullName>
    </submittedName>
</protein>
<keyword evidence="3" id="KW-1185">Reference proteome</keyword>
<dbReference type="Proteomes" id="UP001231124">
    <property type="component" value="Unassembled WGS sequence"/>
</dbReference>
<evidence type="ECO:0000313" key="2">
    <source>
        <dbReference type="EMBL" id="MDQ0449906.1"/>
    </source>
</evidence>
<reference evidence="2 3" key="1">
    <citation type="submission" date="2023-07" db="EMBL/GenBank/DDBJ databases">
        <title>Genomic Encyclopedia of Type Strains, Phase IV (KMG-IV): sequencing the most valuable type-strain genomes for metagenomic binning, comparative biology and taxonomic classification.</title>
        <authorList>
            <person name="Goeker M."/>
        </authorList>
    </citation>
    <scope>NUCLEOTIDE SEQUENCE [LARGE SCALE GENOMIC DNA]</scope>
    <source>
        <strain evidence="2 3">DSM 19013</strain>
    </source>
</reference>
<feature type="region of interest" description="Disordered" evidence="1">
    <location>
        <begin position="1"/>
        <end position="38"/>
    </location>
</feature>
<name>A0ABU0I897_9HYPH</name>
<sequence>MTEPRIPSAAFGSGKGDPVPRHRRKPRQANDRDGREIRPIDLANAMKHGVRSIRATCPPPCRHEGDLPIDRFPPATFVPDVGLRIRCTVCGRKRPVTEPVWQRRDKA</sequence>
<evidence type="ECO:0000256" key="1">
    <source>
        <dbReference type="SAM" id="MobiDB-lite"/>
    </source>
</evidence>
<accession>A0ABU0I897</accession>
<organism evidence="2 3">
    <name type="scientific">Methylobacterium aerolatum</name>
    <dbReference type="NCBI Taxonomy" id="418708"/>
    <lineage>
        <taxon>Bacteria</taxon>
        <taxon>Pseudomonadati</taxon>
        <taxon>Pseudomonadota</taxon>
        <taxon>Alphaproteobacteria</taxon>
        <taxon>Hyphomicrobiales</taxon>
        <taxon>Methylobacteriaceae</taxon>
        <taxon>Methylobacterium</taxon>
    </lineage>
</organism>
<comment type="caution">
    <text evidence="2">The sequence shown here is derived from an EMBL/GenBank/DDBJ whole genome shotgun (WGS) entry which is preliminary data.</text>
</comment>